<evidence type="ECO:0000313" key="5">
    <source>
        <dbReference type="EMBL" id="EEI82611.1"/>
    </source>
</evidence>
<evidence type="ECO:0000256" key="3">
    <source>
        <dbReference type="ARBA" id="ARBA00022898"/>
    </source>
</evidence>
<dbReference type="AlphaFoldDB" id="C2CIL5"/>
<accession>C2CIL5</accession>
<organism evidence="5 6">
    <name type="scientific">Anaerococcus tetradius ATCC 35098</name>
    <dbReference type="NCBI Taxonomy" id="525255"/>
    <lineage>
        <taxon>Bacteria</taxon>
        <taxon>Bacillati</taxon>
        <taxon>Bacillota</taxon>
        <taxon>Tissierellia</taxon>
        <taxon>Tissierellales</taxon>
        <taxon>Peptoniphilaceae</taxon>
        <taxon>Anaerococcus</taxon>
    </lineage>
</organism>
<evidence type="ECO:0000256" key="2">
    <source>
        <dbReference type="ARBA" id="ARBA00006966"/>
    </source>
</evidence>
<dbReference type="PANTHER" id="PTHR48097">
    <property type="entry name" value="L-THREONINE ALDOLASE-RELATED"/>
    <property type="match status" value="1"/>
</dbReference>
<dbReference type="InterPro" id="IPR015424">
    <property type="entry name" value="PyrdxlP-dep_Trfase"/>
</dbReference>
<evidence type="ECO:0000259" key="4">
    <source>
        <dbReference type="Pfam" id="PF01212"/>
    </source>
</evidence>
<dbReference type="HOGENOM" id="CLU_049619_1_0_9"/>
<gene>
    <name evidence="5" type="ORF">HMPREF0077_1364</name>
</gene>
<feature type="domain" description="Aromatic amino acid beta-eliminating lyase/threonine aldolase" evidence="4">
    <location>
        <begin position="55"/>
        <end position="291"/>
    </location>
</feature>
<dbReference type="Proteomes" id="UP000003744">
    <property type="component" value="Unassembled WGS sequence"/>
</dbReference>
<reference evidence="5 6" key="1">
    <citation type="submission" date="2009-01" db="EMBL/GenBank/DDBJ databases">
        <authorList>
            <person name="Qin X."/>
            <person name="Bachman B."/>
            <person name="Battles P."/>
            <person name="Bell A."/>
            <person name="Bess C."/>
            <person name="Bickham C."/>
            <person name="Chaboub L."/>
            <person name="Chen D."/>
            <person name="Coyle M."/>
            <person name="Deiros D.R."/>
            <person name="Dinh H."/>
            <person name="Forbes L."/>
            <person name="Fowler G."/>
            <person name="Francisco L."/>
            <person name="Fu Q."/>
            <person name="Gubbala S."/>
            <person name="Hale W."/>
            <person name="Han Y."/>
            <person name="Hemphill L."/>
            <person name="Highlander S.K."/>
            <person name="Hirani K."/>
            <person name="Hogues M."/>
            <person name="Jackson L."/>
            <person name="Jakkamsetti A."/>
            <person name="Javaid M."/>
            <person name="Jiang H."/>
            <person name="Korchina V."/>
            <person name="Kovar C."/>
            <person name="Lara F."/>
            <person name="Lee S."/>
            <person name="Mata R."/>
            <person name="Mathew T."/>
            <person name="Moen C."/>
            <person name="Morales K."/>
            <person name="Munidasa M."/>
            <person name="Nazareth L."/>
            <person name="Ngo R."/>
            <person name="Nguyen L."/>
            <person name="Okwuonu G."/>
            <person name="Ongeri F."/>
            <person name="Patil S."/>
            <person name="Petrosino J."/>
            <person name="Pham C."/>
            <person name="Pham P."/>
            <person name="Pu L.-L."/>
            <person name="Puazo M."/>
            <person name="Raj R."/>
            <person name="Reid J."/>
            <person name="Rouhana J."/>
            <person name="Saada N."/>
            <person name="Shang Y."/>
            <person name="Simmons D."/>
            <person name="Thornton R."/>
            <person name="Warren J."/>
            <person name="Weissenberger G."/>
            <person name="Zhang J."/>
            <person name="Zhang L."/>
            <person name="Zhou C."/>
            <person name="Zhu D."/>
            <person name="Muzny D."/>
            <person name="Worley K."/>
            <person name="Gibbs R."/>
        </authorList>
    </citation>
    <scope>NUCLEOTIDE SEQUENCE [LARGE SCALE GENOMIC DNA]</scope>
    <source>
        <strain evidence="5 6">ATCC 35098</strain>
    </source>
</reference>
<evidence type="ECO:0000256" key="1">
    <source>
        <dbReference type="ARBA" id="ARBA00001933"/>
    </source>
</evidence>
<dbReference type="InterPro" id="IPR015421">
    <property type="entry name" value="PyrdxlP-dep_Trfase_major"/>
</dbReference>
<dbReference type="EMBL" id="ACGC01000071">
    <property type="protein sequence ID" value="EEI82611.1"/>
    <property type="molecule type" value="Genomic_DNA"/>
</dbReference>
<comment type="caution">
    <text evidence="5">The sequence shown here is derived from an EMBL/GenBank/DDBJ whole genome shotgun (WGS) entry which is preliminary data.</text>
</comment>
<comment type="cofactor">
    <cofactor evidence="1">
        <name>pyridoxal 5'-phosphate</name>
        <dbReference type="ChEBI" id="CHEBI:597326"/>
    </cofactor>
</comment>
<comment type="similarity">
    <text evidence="2">Belongs to the threonine aldolase family.</text>
</comment>
<keyword evidence="3" id="KW-0663">Pyridoxal phosphate</keyword>
<dbReference type="Gene3D" id="3.90.1150.10">
    <property type="entry name" value="Aspartate Aminotransferase, domain 1"/>
    <property type="match status" value="1"/>
</dbReference>
<dbReference type="Gene3D" id="3.40.640.10">
    <property type="entry name" value="Type I PLP-dependent aspartate aminotransferase-like (Major domain)"/>
    <property type="match status" value="1"/>
</dbReference>
<dbReference type="eggNOG" id="COG2008">
    <property type="taxonomic scope" value="Bacteria"/>
</dbReference>
<dbReference type="SUPFAM" id="SSF53383">
    <property type="entry name" value="PLP-dependent transferases"/>
    <property type="match status" value="1"/>
</dbReference>
<dbReference type="RefSeq" id="WP_004837470.1">
    <property type="nucleotide sequence ID" value="NZ_GG666300.1"/>
</dbReference>
<dbReference type="GO" id="GO:0016829">
    <property type="term" value="F:lyase activity"/>
    <property type="evidence" value="ECO:0007669"/>
    <property type="project" value="UniProtKB-KW"/>
</dbReference>
<evidence type="ECO:0000313" key="6">
    <source>
        <dbReference type="Proteomes" id="UP000003744"/>
    </source>
</evidence>
<dbReference type="InterPro" id="IPR001597">
    <property type="entry name" value="ArAA_b-elim_lyase/Thr_aldolase"/>
</dbReference>
<dbReference type="GO" id="GO:0006520">
    <property type="term" value="P:amino acid metabolic process"/>
    <property type="evidence" value="ECO:0007669"/>
    <property type="project" value="InterPro"/>
</dbReference>
<dbReference type="InterPro" id="IPR015422">
    <property type="entry name" value="PyrdxlP-dep_Trfase_small"/>
</dbReference>
<proteinExistence type="inferred from homology"/>
<protein>
    <submittedName>
        <fullName evidence="5">Beta-eliminating lyase</fullName>
    </submittedName>
</protein>
<dbReference type="PANTHER" id="PTHR48097:SF5">
    <property type="entry name" value="LOW SPECIFICITY L-THREONINE ALDOLASE"/>
    <property type="match status" value="1"/>
</dbReference>
<dbReference type="Pfam" id="PF01212">
    <property type="entry name" value="Beta_elim_lyase"/>
    <property type="match status" value="1"/>
</dbReference>
<sequence length="338" mass="38170">MYFFVNDYNSICYPEILDCLKENMDEFNIGYGFDYHSDKAKALIRKALADDSVDIHFLPGGTSANIIGASCGMRQQDSILALATGHIKGHEAGSIEATGIKVELCYADSGKLSRKILENEIGKFDTEFTTMPKKVYISNTTELGEVYSKAELMDIYDFCKAHDMYLFIDGARIAAALASDKCDYTMKDLTKMCDIFYLGGTKVGFLFGEALVIVNDDLKKDVLKLIKQKGAMLAKGFISGLMWERVFSEEGFYLKGSRHAYLMAKLLAEGLEKKGYRLNPAFESNQIFLDLDHDKLKLWQNLAKFEIVDSFDTCHRIRLVTTFRTKKSDVEGFLEEIE</sequence>
<name>C2CIL5_9FIRM</name>
<keyword evidence="5" id="KW-0456">Lyase</keyword>